<name>A0A834M0S9_RHYFE</name>
<organism evidence="3 4">
    <name type="scientific">Rhynchophorus ferrugineus</name>
    <name type="common">Red palm weevil</name>
    <name type="synonym">Curculio ferrugineus</name>
    <dbReference type="NCBI Taxonomy" id="354439"/>
    <lineage>
        <taxon>Eukaryota</taxon>
        <taxon>Metazoa</taxon>
        <taxon>Ecdysozoa</taxon>
        <taxon>Arthropoda</taxon>
        <taxon>Hexapoda</taxon>
        <taxon>Insecta</taxon>
        <taxon>Pterygota</taxon>
        <taxon>Neoptera</taxon>
        <taxon>Endopterygota</taxon>
        <taxon>Coleoptera</taxon>
        <taxon>Polyphaga</taxon>
        <taxon>Cucujiformia</taxon>
        <taxon>Curculionidae</taxon>
        <taxon>Dryophthorinae</taxon>
        <taxon>Rhynchophorus</taxon>
    </lineage>
</organism>
<evidence type="ECO:0000313" key="3">
    <source>
        <dbReference type="EMBL" id="KAF7267686.1"/>
    </source>
</evidence>
<feature type="region of interest" description="Disordered" evidence="1">
    <location>
        <begin position="78"/>
        <end position="116"/>
    </location>
</feature>
<keyword evidence="2" id="KW-0732">Signal</keyword>
<protein>
    <submittedName>
        <fullName evidence="3">Uncharacterized protein</fullName>
    </submittedName>
</protein>
<proteinExistence type="predicted"/>
<reference evidence="3" key="1">
    <citation type="submission" date="2020-08" db="EMBL/GenBank/DDBJ databases">
        <title>Genome sequencing and assembly of the red palm weevil Rhynchophorus ferrugineus.</title>
        <authorList>
            <person name="Dias G.B."/>
            <person name="Bergman C.M."/>
            <person name="Manee M."/>
        </authorList>
    </citation>
    <scope>NUCLEOTIDE SEQUENCE</scope>
    <source>
        <strain evidence="3">AA-2017</strain>
        <tissue evidence="3">Whole larva</tissue>
    </source>
</reference>
<feature type="signal peptide" evidence="2">
    <location>
        <begin position="1"/>
        <end position="18"/>
    </location>
</feature>
<evidence type="ECO:0000313" key="4">
    <source>
        <dbReference type="Proteomes" id="UP000625711"/>
    </source>
</evidence>
<accession>A0A834M0S9</accession>
<feature type="chain" id="PRO_5032402556" evidence="2">
    <location>
        <begin position="19"/>
        <end position="146"/>
    </location>
</feature>
<gene>
    <name evidence="3" type="ORF">GWI33_019174</name>
</gene>
<dbReference type="Proteomes" id="UP000625711">
    <property type="component" value="Unassembled WGS sequence"/>
</dbReference>
<keyword evidence="4" id="KW-1185">Reference proteome</keyword>
<evidence type="ECO:0000256" key="1">
    <source>
        <dbReference type="SAM" id="MobiDB-lite"/>
    </source>
</evidence>
<dbReference type="EMBL" id="JAACXV010014401">
    <property type="protein sequence ID" value="KAF7267686.1"/>
    <property type="molecule type" value="Genomic_DNA"/>
</dbReference>
<sequence>MNGKVVYILATCLIVAQAGLFPFQLNSGFLQPNGGLPFPQFPIADASSNAVGPSPPVSSVLGAGVPFATKRITPDGQERVFLHPGTPPRIETRESVPITEETEESPSFSTPPPVTTSTVAPDLTGPFIPENFGKLFNNGNFKQGFY</sequence>
<dbReference type="AlphaFoldDB" id="A0A834M0S9"/>
<evidence type="ECO:0000256" key="2">
    <source>
        <dbReference type="SAM" id="SignalP"/>
    </source>
</evidence>
<comment type="caution">
    <text evidence="3">The sequence shown here is derived from an EMBL/GenBank/DDBJ whole genome shotgun (WGS) entry which is preliminary data.</text>
</comment>